<gene>
    <name evidence="4" type="ORF">WJX81_007048</name>
</gene>
<keyword evidence="1 3" id="KW-0853">WD repeat</keyword>
<dbReference type="EMBL" id="JALJOU010000007">
    <property type="protein sequence ID" value="KAK9842578.1"/>
    <property type="molecule type" value="Genomic_DNA"/>
</dbReference>
<dbReference type="Proteomes" id="UP001445335">
    <property type="component" value="Unassembled WGS sequence"/>
</dbReference>
<dbReference type="Gene3D" id="2.130.10.10">
    <property type="entry name" value="YVTN repeat-like/Quinoprotein amine dehydrogenase"/>
    <property type="match status" value="1"/>
</dbReference>
<organism evidence="4 5">
    <name type="scientific">Elliptochloris bilobata</name>
    <dbReference type="NCBI Taxonomy" id="381761"/>
    <lineage>
        <taxon>Eukaryota</taxon>
        <taxon>Viridiplantae</taxon>
        <taxon>Chlorophyta</taxon>
        <taxon>core chlorophytes</taxon>
        <taxon>Trebouxiophyceae</taxon>
        <taxon>Trebouxiophyceae incertae sedis</taxon>
        <taxon>Elliptochloris clade</taxon>
        <taxon>Elliptochloris</taxon>
    </lineage>
</organism>
<dbReference type="InterPro" id="IPR036322">
    <property type="entry name" value="WD40_repeat_dom_sf"/>
</dbReference>
<sequence length="200" mass="21978">MLGKRRQTPEAKQRIAEEIQQIRAPDPEYVLRGHRADVQALAFHLALDLLYAGDAEGQLFLWDLQQRRPVQEKRLHSAEAGIISLHLLGTAWLLSQGRDGTAMVWRLEADGCVKEGDPVKVLAVGSYNFCRASIALVENRGAEHGPGMDGLPFLLAVAGDDAAILEIWDLQAGRRVATLRQPEGMALSWRWPLTAAGKAA</sequence>
<dbReference type="PANTHER" id="PTHR19854">
    <property type="entry name" value="TRANSDUCIN BETA-LIKE 3"/>
    <property type="match status" value="1"/>
</dbReference>
<dbReference type="InterPro" id="IPR015943">
    <property type="entry name" value="WD40/YVTN_repeat-like_dom_sf"/>
</dbReference>
<dbReference type="SMART" id="SM00320">
    <property type="entry name" value="WD40"/>
    <property type="match status" value="2"/>
</dbReference>
<feature type="repeat" description="WD" evidence="3">
    <location>
        <begin position="31"/>
        <end position="72"/>
    </location>
</feature>
<dbReference type="AlphaFoldDB" id="A0AAW1SAA5"/>
<evidence type="ECO:0000256" key="3">
    <source>
        <dbReference type="PROSITE-ProRule" id="PRU00221"/>
    </source>
</evidence>
<evidence type="ECO:0000256" key="1">
    <source>
        <dbReference type="ARBA" id="ARBA00022574"/>
    </source>
</evidence>
<keyword evidence="2" id="KW-0677">Repeat</keyword>
<reference evidence="4 5" key="1">
    <citation type="journal article" date="2024" name="Nat. Commun.">
        <title>Phylogenomics reveals the evolutionary origins of lichenization in chlorophyte algae.</title>
        <authorList>
            <person name="Puginier C."/>
            <person name="Libourel C."/>
            <person name="Otte J."/>
            <person name="Skaloud P."/>
            <person name="Haon M."/>
            <person name="Grisel S."/>
            <person name="Petersen M."/>
            <person name="Berrin J.G."/>
            <person name="Delaux P.M."/>
            <person name="Dal Grande F."/>
            <person name="Keller J."/>
        </authorList>
    </citation>
    <scope>NUCLEOTIDE SEQUENCE [LARGE SCALE GENOMIC DNA]</scope>
    <source>
        <strain evidence="4 5">SAG 245.80</strain>
    </source>
</reference>
<protein>
    <submittedName>
        <fullName evidence="4">Uncharacterized protein</fullName>
    </submittedName>
</protein>
<name>A0AAW1SAA5_9CHLO</name>
<proteinExistence type="predicted"/>
<evidence type="ECO:0000256" key="2">
    <source>
        <dbReference type="ARBA" id="ARBA00022737"/>
    </source>
</evidence>
<keyword evidence="5" id="KW-1185">Reference proteome</keyword>
<dbReference type="InterPro" id="IPR001680">
    <property type="entry name" value="WD40_rpt"/>
</dbReference>
<dbReference type="PROSITE" id="PS50294">
    <property type="entry name" value="WD_REPEATS_REGION"/>
    <property type="match status" value="1"/>
</dbReference>
<dbReference type="PROSITE" id="PS50082">
    <property type="entry name" value="WD_REPEATS_2"/>
    <property type="match status" value="1"/>
</dbReference>
<accession>A0AAW1SAA5</accession>
<dbReference type="Pfam" id="PF00400">
    <property type="entry name" value="WD40"/>
    <property type="match status" value="1"/>
</dbReference>
<dbReference type="SUPFAM" id="SSF50978">
    <property type="entry name" value="WD40 repeat-like"/>
    <property type="match status" value="1"/>
</dbReference>
<evidence type="ECO:0000313" key="5">
    <source>
        <dbReference type="Proteomes" id="UP001445335"/>
    </source>
</evidence>
<comment type="caution">
    <text evidence="4">The sequence shown here is derived from an EMBL/GenBank/DDBJ whole genome shotgun (WGS) entry which is preliminary data.</text>
</comment>
<dbReference type="PANTHER" id="PTHR19854:SF1">
    <property type="entry name" value="GUANINE NUCLEOTIDE-BINDING PROTEIN SUBUNIT BETA-LIKE PROTEIN 1"/>
    <property type="match status" value="1"/>
</dbReference>
<evidence type="ECO:0000313" key="4">
    <source>
        <dbReference type="EMBL" id="KAK9842578.1"/>
    </source>
</evidence>